<evidence type="ECO:0000313" key="2">
    <source>
        <dbReference type="Proteomes" id="UP000811609"/>
    </source>
</evidence>
<proteinExistence type="predicted"/>
<dbReference type="Proteomes" id="UP000811609">
    <property type="component" value="Chromosome 3"/>
</dbReference>
<dbReference type="AlphaFoldDB" id="A0A8T1R3J4"/>
<comment type="caution">
    <text evidence="1">The sequence shown here is derived from an EMBL/GenBank/DDBJ whole genome shotgun (WGS) entry which is preliminary data.</text>
</comment>
<dbReference type="EMBL" id="CM031811">
    <property type="protein sequence ID" value="KAG6661315.1"/>
    <property type="molecule type" value="Genomic_DNA"/>
</dbReference>
<reference evidence="1" key="1">
    <citation type="submission" date="2020-12" db="EMBL/GenBank/DDBJ databases">
        <title>WGS assembly of Carya illinoinensis cv. Pawnee.</title>
        <authorList>
            <person name="Platts A."/>
            <person name="Shu S."/>
            <person name="Wright S."/>
            <person name="Barry K."/>
            <person name="Edger P."/>
            <person name="Pires J.C."/>
            <person name="Schmutz J."/>
        </authorList>
    </citation>
    <scope>NUCLEOTIDE SEQUENCE</scope>
    <source>
        <tissue evidence="1">Leaf</tissue>
    </source>
</reference>
<sequence length="105" mass="12178">MKISAKLQAKIQQNIIECSGFTCFYSMQFLGDMIYGYFIIKQETNPFPRAEQLPSNHFHELFGALSVESSNKDSLGWKYYFGRKANCLSPIWKLLENDRAISRAR</sequence>
<accession>A0A8T1R3J4</accession>
<gene>
    <name evidence="1" type="ORF">CIPAW_03G165000</name>
</gene>
<protein>
    <submittedName>
        <fullName evidence="1">Uncharacterized protein</fullName>
    </submittedName>
</protein>
<keyword evidence="2" id="KW-1185">Reference proteome</keyword>
<evidence type="ECO:0000313" key="1">
    <source>
        <dbReference type="EMBL" id="KAG6661315.1"/>
    </source>
</evidence>
<organism evidence="1 2">
    <name type="scientific">Carya illinoinensis</name>
    <name type="common">Pecan</name>
    <dbReference type="NCBI Taxonomy" id="32201"/>
    <lineage>
        <taxon>Eukaryota</taxon>
        <taxon>Viridiplantae</taxon>
        <taxon>Streptophyta</taxon>
        <taxon>Embryophyta</taxon>
        <taxon>Tracheophyta</taxon>
        <taxon>Spermatophyta</taxon>
        <taxon>Magnoliopsida</taxon>
        <taxon>eudicotyledons</taxon>
        <taxon>Gunneridae</taxon>
        <taxon>Pentapetalae</taxon>
        <taxon>rosids</taxon>
        <taxon>fabids</taxon>
        <taxon>Fagales</taxon>
        <taxon>Juglandaceae</taxon>
        <taxon>Carya</taxon>
    </lineage>
</organism>
<name>A0A8T1R3J4_CARIL</name>